<dbReference type="EMBL" id="JAIWYP010000003">
    <property type="protein sequence ID" value="KAH3859094.1"/>
    <property type="molecule type" value="Genomic_DNA"/>
</dbReference>
<dbReference type="Proteomes" id="UP000828390">
    <property type="component" value="Unassembled WGS sequence"/>
</dbReference>
<evidence type="ECO:0000313" key="1">
    <source>
        <dbReference type="EMBL" id="KAH3859094.1"/>
    </source>
</evidence>
<keyword evidence="2" id="KW-1185">Reference proteome</keyword>
<comment type="caution">
    <text evidence="1">The sequence shown here is derived from an EMBL/GenBank/DDBJ whole genome shotgun (WGS) entry which is preliminary data.</text>
</comment>
<proteinExistence type="predicted"/>
<sequence>MAMTHDILRDTRSDARECSTKYRPCAGTVITTKCVITQKNGTKLNTTRVGLLSILVIRNRSSTLLLSGVLTLSVRSHVFLTSPIMEHLSANDREAAFSMIVA</sequence>
<gene>
    <name evidence="1" type="ORF">DPMN_101741</name>
</gene>
<evidence type="ECO:0000313" key="2">
    <source>
        <dbReference type="Proteomes" id="UP000828390"/>
    </source>
</evidence>
<reference evidence="1" key="2">
    <citation type="submission" date="2020-11" db="EMBL/GenBank/DDBJ databases">
        <authorList>
            <person name="McCartney M.A."/>
            <person name="Auch B."/>
            <person name="Kono T."/>
            <person name="Mallez S."/>
            <person name="Becker A."/>
            <person name="Gohl D.M."/>
            <person name="Silverstein K.A.T."/>
            <person name="Koren S."/>
            <person name="Bechman K.B."/>
            <person name="Herman A."/>
            <person name="Abrahante J.E."/>
            <person name="Garbe J."/>
        </authorList>
    </citation>
    <scope>NUCLEOTIDE SEQUENCE</scope>
    <source>
        <strain evidence="1">Duluth1</strain>
        <tissue evidence="1">Whole animal</tissue>
    </source>
</reference>
<reference evidence="1" key="1">
    <citation type="journal article" date="2019" name="bioRxiv">
        <title>The Genome of the Zebra Mussel, Dreissena polymorpha: A Resource for Invasive Species Research.</title>
        <authorList>
            <person name="McCartney M.A."/>
            <person name="Auch B."/>
            <person name="Kono T."/>
            <person name="Mallez S."/>
            <person name="Zhang Y."/>
            <person name="Obille A."/>
            <person name="Becker A."/>
            <person name="Abrahante J.E."/>
            <person name="Garbe J."/>
            <person name="Badalamenti J.P."/>
            <person name="Herman A."/>
            <person name="Mangelson H."/>
            <person name="Liachko I."/>
            <person name="Sullivan S."/>
            <person name="Sone E.D."/>
            <person name="Koren S."/>
            <person name="Silverstein K.A.T."/>
            <person name="Beckman K.B."/>
            <person name="Gohl D.M."/>
        </authorList>
    </citation>
    <scope>NUCLEOTIDE SEQUENCE</scope>
    <source>
        <strain evidence="1">Duluth1</strain>
        <tissue evidence="1">Whole animal</tissue>
    </source>
</reference>
<protein>
    <submittedName>
        <fullName evidence="1">Uncharacterized protein</fullName>
    </submittedName>
</protein>
<name>A0A9D4R8K7_DREPO</name>
<organism evidence="1 2">
    <name type="scientific">Dreissena polymorpha</name>
    <name type="common">Zebra mussel</name>
    <name type="synonym">Mytilus polymorpha</name>
    <dbReference type="NCBI Taxonomy" id="45954"/>
    <lineage>
        <taxon>Eukaryota</taxon>
        <taxon>Metazoa</taxon>
        <taxon>Spiralia</taxon>
        <taxon>Lophotrochozoa</taxon>
        <taxon>Mollusca</taxon>
        <taxon>Bivalvia</taxon>
        <taxon>Autobranchia</taxon>
        <taxon>Heteroconchia</taxon>
        <taxon>Euheterodonta</taxon>
        <taxon>Imparidentia</taxon>
        <taxon>Neoheterodontei</taxon>
        <taxon>Myida</taxon>
        <taxon>Dreissenoidea</taxon>
        <taxon>Dreissenidae</taxon>
        <taxon>Dreissena</taxon>
    </lineage>
</organism>
<dbReference type="AlphaFoldDB" id="A0A9D4R8K7"/>
<accession>A0A9D4R8K7</accession>